<keyword evidence="3" id="KW-0804">Transcription</keyword>
<dbReference type="InterPro" id="IPR018060">
    <property type="entry name" value="HTH_AraC"/>
</dbReference>
<sequence length="308" mass="35371">MSHNKVAPLAPALTHTDSLKTLVENRTIYNLDYCELNVFETYQTSELVPLRFNDLVVTSMLRGKKIMHLFDKPGFDYLPGESVIIPANVEMHIDFPEATLETPTQCLALAIDNKKIENTLNFLNEKYPKEGRNNFWQLDDRNFFFYNNQELAITINKLIGICQSTSLGKDALADLTLQELLIHITQAQSLKAVSEMDLQKTSTFLAQAIDLIRKNLTGKINLQQIAKTACLSTATLYRLFKRELGISPIEFIILERIKYAKRLLKNQDIYIKNVSFEAGFDDCNYFIRVFKHYEGITPKQYQQLNKAS</sequence>
<evidence type="ECO:0000256" key="2">
    <source>
        <dbReference type="ARBA" id="ARBA00023125"/>
    </source>
</evidence>
<dbReference type="Proteomes" id="UP001595906">
    <property type="component" value="Unassembled WGS sequence"/>
</dbReference>
<dbReference type="PANTHER" id="PTHR43280">
    <property type="entry name" value="ARAC-FAMILY TRANSCRIPTIONAL REGULATOR"/>
    <property type="match status" value="1"/>
</dbReference>
<name>A0ABV8PTZ0_9BACT</name>
<dbReference type="InterPro" id="IPR009057">
    <property type="entry name" value="Homeodomain-like_sf"/>
</dbReference>
<dbReference type="InterPro" id="IPR018062">
    <property type="entry name" value="HTH_AraC-typ_CS"/>
</dbReference>
<comment type="caution">
    <text evidence="5">The sequence shown here is derived from an EMBL/GenBank/DDBJ whole genome shotgun (WGS) entry which is preliminary data.</text>
</comment>
<dbReference type="PANTHER" id="PTHR43280:SF2">
    <property type="entry name" value="HTH-TYPE TRANSCRIPTIONAL REGULATOR EXSA"/>
    <property type="match status" value="1"/>
</dbReference>
<feature type="domain" description="HTH araC/xylS-type" evidence="4">
    <location>
        <begin position="206"/>
        <end position="304"/>
    </location>
</feature>
<dbReference type="SMART" id="SM00342">
    <property type="entry name" value="HTH_ARAC"/>
    <property type="match status" value="1"/>
</dbReference>
<evidence type="ECO:0000256" key="3">
    <source>
        <dbReference type="ARBA" id="ARBA00023163"/>
    </source>
</evidence>
<dbReference type="PROSITE" id="PS01124">
    <property type="entry name" value="HTH_ARAC_FAMILY_2"/>
    <property type="match status" value="1"/>
</dbReference>
<dbReference type="Gene3D" id="1.10.10.60">
    <property type="entry name" value="Homeodomain-like"/>
    <property type="match status" value="2"/>
</dbReference>
<evidence type="ECO:0000256" key="1">
    <source>
        <dbReference type="ARBA" id="ARBA00023015"/>
    </source>
</evidence>
<accession>A0ABV8PTZ0</accession>
<dbReference type="PROSITE" id="PS00041">
    <property type="entry name" value="HTH_ARAC_FAMILY_1"/>
    <property type="match status" value="1"/>
</dbReference>
<dbReference type="InterPro" id="IPR020449">
    <property type="entry name" value="Tscrpt_reg_AraC-type_HTH"/>
</dbReference>
<dbReference type="PRINTS" id="PR00032">
    <property type="entry name" value="HTHARAC"/>
</dbReference>
<dbReference type="EMBL" id="JBHSDC010000002">
    <property type="protein sequence ID" value="MFC4230720.1"/>
    <property type="molecule type" value="Genomic_DNA"/>
</dbReference>
<protein>
    <submittedName>
        <fullName evidence="5">Helix-turn-helix domain-containing protein</fullName>
    </submittedName>
</protein>
<reference evidence="6" key="1">
    <citation type="journal article" date="2019" name="Int. J. Syst. Evol. Microbiol.">
        <title>The Global Catalogue of Microorganisms (GCM) 10K type strain sequencing project: providing services to taxonomists for standard genome sequencing and annotation.</title>
        <authorList>
            <consortium name="The Broad Institute Genomics Platform"/>
            <consortium name="The Broad Institute Genome Sequencing Center for Infectious Disease"/>
            <person name="Wu L."/>
            <person name="Ma J."/>
        </authorList>
    </citation>
    <scope>NUCLEOTIDE SEQUENCE [LARGE SCALE GENOMIC DNA]</scope>
    <source>
        <strain evidence="6">CECT 8010</strain>
    </source>
</reference>
<keyword evidence="1" id="KW-0805">Transcription regulation</keyword>
<evidence type="ECO:0000313" key="5">
    <source>
        <dbReference type="EMBL" id="MFC4230720.1"/>
    </source>
</evidence>
<dbReference type="Pfam" id="PF06719">
    <property type="entry name" value="AraC_N"/>
    <property type="match status" value="1"/>
</dbReference>
<organism evidence="5 6">
    <name type="scientific">Parasediminibacterium paludis</name>
    <dbReference type="NCBI Taxonomy" id="908966"/>
    <lineage>
        <taxon>Bacteria</taxon>
        <taxon>Pseudomonadati</taxon>
        <taxon>Bacteroidota</taxon>
        <taxon>Chitinophagia</taxon>
        <taxon>Chitinophagales</taxon>
        <taxon>Chitinophagaceae</taxon>
        <taxon>Parasediminibacterium</taxon>
    </lineage>
</organism>
<dbReference type="RefSeq" id="WP_379012079.1">
    <property type="nucleotide sequence ID" value="NZ_JBHSDC010000002.1"/>
</dbReference>
<dbReference type="InterPro" id="IPR009594">
    <property type="entry name" value="Tscrpt_reg_HTH_AraC_N"/>
</dbReference>
<dbReference type="SUPFAM" id="SSF46689">
    <property type="entry name" value="Homeodomain-like"/>
    <property type="match status" value="2"/>
</dbReference>
<keyword evidence="6" id="KW-1185">Reference proteome</keyword>
<evidence type="ECO:0000313" key="6">
    <source>
        <dbReference type="Proteomes" id="UP001595906"/>
    </source>
</evidence>
<evidence type="ECO:0000259" key="4">
    <source>
        <dbReference type="PROSITE" id="PS01124"/>
    </source>
</evidence>
<gene>
    <name evidence="5" type="ORF">ACFOW1_02385</name>
</gene>
<proteinExistence type="predicted"/>
<keyword evidence="2" id="KW-0238">DNA-binding</keyword>
<dbReference type="Pfam" id="PF12833">
    <property type="entry name" value="HTH_18"/>
    <property type="match status" value="1"/>
</dbReference>